<dbReference type="InterPro" id="IPR002575">
    <property type="entry name" value="Aminoglycoside_PTrfase"/>
</dbReference>
<dbReference type="NCBIfam" id="TIGR01509">
    <property type="entry name" value="HAD-SF-IA-v3"/>
    <property type="match status" value="1"/>
</dbReference>
<dbReference type="InterPro" id="IPR023214">
    <property type="entry name" value="HAD_sf"/>
</dbReference>
<dbReference type="InterPro" id="IPR041726">
    <property type="entry name" value="ACAD10_11_N"/>
</dbReference>
<evidence type="ECO:0000256" key="2">
    <source>
        <dbReference type="SAM" id="MobiDB-lite"/>
    </source>
</evidence>
<dbReference type="InterPro" id="IPR011009">
    <property type="entry name" value="Kinase-like_dom_sf"/>
</dbReference>
<dbReference type="Proteomes" id="UP001283361">
    <property type="component" value="Unassembled WGS sequence"/>
</dbReference>
<comment type="caution">
    <text evidence="4">The sequence shown here is derived from an EMBL/GenBank/DDBJ whole genome shotgun (WGS) entry which is preliminary data.</text>
</comment>
<sequence length="631" mass="70557">MLKIFRMNLLEKPLSCSRYSSQLATMAKRYSVDGRLTSFKAVIFDMGGVVLPSPFKPFRAFEQSLGLKSGMLSRLIISGGKEGPWGQLETGKLTLSEFTHIFGEKLSKEVGREIDVKPLIESLSYEQVKAFPEMMEAIQCVRSYGLKTALLTNNWFVDENKTETLLPVDTSVFDVVVQSCVLGERKPDDLMYQRCLQELHVNGDQAIFLDDLGVNLKAAQEFGIKTIKVSSISQGLQELSQMLGVPLDSPAPGTKPPPRRLQLDERNLENYLKSLGMEDSAKPLVRVFEHGQSNPTYFVYFAGRRLVLRKKPPGKLLPSAHAVDREFKVMSAMAKGGVPVPNMVALCEDESVLGTSFYLMDYIKGRVFKDTTLSEIPLEHRRPIVMNMIKTLAQIHTVDIDKVGLSDYGKKGGYMARNLRRWVTQYEAAKTQEIPSMTKLIEWLQKRLPQNEGISVVHGDFRLDNLLYHTETAEVLATIDWELSTLGDPLTDLATCALAYFLPPDSPLFTGLRGLDVVALGIPTVEELVQEYCRLRNLPEIDNWDFYLAYSFFRMASILQGVYKRAVSGQSSSSNGEIVGQFAEQAAKYGWEIASQSKLKPNSLSVEPSNTNAGPQQRHFSSLASSPHSRL</sequence>
<evidence type="ECO:0000259" key="3">
    <source>
        <dbReference type="Pfam" id="PF01636"/>
    </source>
</evidence>
<dbReference type="CDD" id="cd02603">
    <property type="entry name" value="HAD_sEH-N_like"/>
    <property type="match status" value="1"/>
</dbReference>
<dbReference type="PANTHER" id="PTHR47829:SF3">
    <property type="entry name" value="AMINOGLYCOSIDE PHOSPHOTRANSFERASE DOMAIN-CONTAINING PROTEIN"/>
    <property type="match status" value="1"/>
</dbReference>
<name>A0AAE1B411_9GAST</name>
<dbReference type="Pfam" id="PF00702">
    <property type="entry name" value="Hydrolase"/>
    <property type="match status" value="1"/>
</dbReference>
<dbReference type="InterPro" id="IPR036412">
    <property type="entry name" value="HAD-like_sf"/>
</dbReference>
<keyword evidence="1" id="KW-0007">Acetylation</keyword>
<organism evidence="4 5">
    <name type="scientific">Elysia crispata</name>
    <name type="common">lettuce slug</name>
    <dbReference type="NCBI Taxonomy" id="231223"/>
    <lineage>
        <taxon>Eukaryota</taxon>
        <taxon>Metazoa</taxon>
        <taxon>Spiralia</taxon>
        <taxon>Lophotrochozoa</taxon>
        <taxon>Mollusca</taxon>
        <taxon>Gastropoda</taxon>
        <taxon>Heterobranchia</taxon>
        <taxon>Euthyneura</taxon>
        <taxon>Panpulmonata</taxon>
        <taxon>Sacoglossa</taxon>
        <taxon>Placobranchoidea</taxon>
        <taxon>Plakobranchidae</taxon>
        <taxon>Elysia</taxon>
    </lineage>
</organism>
<dbReference type="Gene3D" id="3.40.50.1000">
    <property type="entry name" value="HAD superfamily/HAD-like"/>
    <property type="match status" value="1"/>
</dbReference>
<dbReference type="NCBIfam" id="TIGR02247">
    <property type="entry name" value="HAD-1A3-hyp"/>
    <property type="match status" value="1"/>
</dbReference>
<dbReference type="CDD" id="cd05154">
    <property type="entry name" value="ACAD10_11_N-like"/>
    <property type="match status" value="1"/>
</dbReference>
<dbReference type="InterPro" id="IPR011945">
    <property type="entry name" value="HAD-SF_ppase_IA/epoxid_hydro_N"/>
</dbReference>
<accession>A0AAE1B411</accession>
<dbReference type="InterPro" id="IPR023198">
    <property type="entry name" value="PGP-like_dom2"/>
</dbReference>
<keyword evidence="5" id="KW-1185">Reference proteome</keyword>
<dbReference type="Gene3D" id="3.90.1200.10">
    <property type="match status" value="1"/>
</dbReference>
<dbReference type="SUPFAM" id="SSF56784">
    <property type="entry name" value="HAD-like"/>
    <property type="match status" value="1"/>
</dbReference>
<dbReference type="AlphaFoldDB" id="A0AAE1B411"/>
<feature type="region of interest" description="Disordered" evidence="2">
    <location>
        <begin position="601"/>
        <end position="631"/>
    </location>
</feature>
<dbReference type="Gene3D" id="3.30.200.20">
    <property type="entry name" value="Phosphorylase Kinase, domain 1"/>
    <property type="match status" value="1"/>
</dbReference>
<protein>
    <recommendedName>
        <fullName evidence="3">Aminoglycoside phosphotransferase domain-containing protein</fullName>
    </recommendedName>
</protein>
<proteinExistence type="predicted"/>
<dbReference type="SUPFAM" id="SSF56112">
    <property type="entry name" value="Protein kinase-like (PK-like)"/>
    <property type="match status" value="1"/>
</dbReference>
<gene>
    <name evidence="4" type="ORF">RRG08_054379</name>
</gene>
<dbReference type="InterPro" id="IPR052898">
    <property type="entry name" value="ACAD10-like"/>
</dbReference>
<dbReference type="EMBL" id="JAWDGP010000590">
    <property type="protein sequence ID" value="KAK3799253.1"/>
    <property type="molecule type" value="Genomic_DNA"/>
</dbReference>
<dbReference type="SFLD" id="SFLDS00003">
    <property type="entry name" value="Haloacid_Dehalogenase"/>
    <property type="match status" value="1"/>
</dbReference>
<evidence type="ECO:0000313" key="4">
    <source>
        <dbReference type="EMBL" id="KAK3799253.1"/>
    </source>
</evidence>
<evidence type="ECO:0000313" key="5">
    <source>
        <dbReference type="Proteomes" id="UP001283361"/>
    </source>
</evidence>
<feature type="domain" description="Aminoglycoside phosphotransferase" evidence="3">
    <location>
        <begin position="285"/>
        <end position="503"/>
    </location>
</feature>
<dbReference type="SFLD" id="SFLDG01129">
    <property type="entry name" value="C1.5:_HAD__Beta-PGM__Phosphata"/>
    <property type="match status" value="1"/>
</dbReference>
<dbReference type="Pfam" id="PF01636">
    <property type="entry name" value="APH"/>
    <property type="match status" value="1"/>
</dbReference>
<dbReference type="InterPro" id="IPR006439">
    <property type="entry name" value="HAD-SF_hydro_IA"/>
</dbReference>
<dbReference type="Gene3D" id="1.10.150.240">
    <property type="entry name" value="Putative phosphatase, domain 2"/>
    <property type="match status" value="1"/>
</dbReference>
<dbReference type="PRINTS" id="PR00413">
    <property type="entry name" value="HADHALOGNASE"/>
</dbReference>
<dbReference type="PANTHER" id="PTHR47829">
    <property type="entry name" value="HYDROLASE, PUTATIVE (AFU_ORTHOLOGUE AFUA_1G12880)-RELATED"/>
    <property type="match status" value="1"/>
</dbReference>
<evidence type="ECO:0000256" key="1">
    <source>
        <dbReference type="ARBA" id="ARBA00022990"/>
    </source>
</evidence>
<reference evidence="4" key="1">
    <citation type="journal article" date="2023" name="G3 (Bethesda)">
        <title>A reference genome for the long-term kleptoplast-retaining sea slug Elysia crispata morphotype clarki.</title>
        <authorList>
            <person name="Eastman K.E."/>
            <person name="Pendleton A.L."/>
            <person name="Shaikh M.A."/>
            <person name="Suttiyut T."/>
            <person name="Ogas R."/>
            <person name="Tomko P."/>
            <person name="Gavelis G."/>
            <person name="Widhalm J.R."/>
            <person name="Wisecaver J.H."/>
        </authorList>
    </citation>
    <scope>NUCLEOTIDE SEQUENCE</scope>
    <source>
        <strain evidence="4">ECLA1</strain>
    </source>
</reference>